<evidence type="ECO:0000313" key="1">
    <source>
        <dbReference type="EMBL" id="CAG8478807.1"/>
    </source>
</evidence>
<name>A0ACA9KLK6_9GLOM</name>
<evidence type="ECO:0000313" key="2">
    <source>
        <dbReference type="Proteomes" id="UP000789366"/>
    </source>
</evidence>
<comment type="caution">
    <text evidence="1">The sequence shown here is derived from an EMBL/GenBank/DDBJ whole genome shotgun (WGS) entry which is preliminary data.</text>
</comment>
<keyword evidence="2" id="KW-1185">Reference proteome</keyword>
<proteinExistence type="predicted"/>
<organism evidence="1 2">
    <name type="scientific">Cetraspora pellucida</name>
    <dbReference type="NCBI Taxonomy" id="1433469"/>
    <lineage>
        <taxon>Eukaryota</taxon>
        <taxon>Fungi</taxon>
        <taxon>Fungi incertae sedis</taxon>
        <taxon>Mucoromycota</taxon>
        <taxon>Glomeromycotina</taxon>
        <taxon>Glomeromycetes</taxon>
        <taxon>Diversisporales</taxon>
        <taxon>Gigasporaceae</taxon>
        <taxon>Cetraspora</taxon>
    </lineage>
</organism>
<accession>A0ACA9KLK6</accession>
<gene>
    <name evidence="1" type="ORF">SPELUC_LOCUS2032</name>
</gene>
<dbReference type="EMBL" id="CAJVPW010001242">
    <property type="protein sequence ID" value="CAG8478807.1"/>
    <property type="molecule type" value="Genomic_DNA"/>
</dbReference>
<protein>
    <submittedName>
        <fullName evidence="1">13455_t:CDS:1</fullName>
    </submittedName>
</protein>
<dbReference type="Proteomes" id="UP000789366">
    <property type="component" value="Unassembled WGS sequence"/>
</dbReference>
<sequence length="108" mass="11416">MQMGASLAEPIHIQQKVIVVLAIVKACAVVTFILIGSESWVATGTKGLFNTFARCHFDLGIAAFNWYLWGSTSMGAARAGITEANITEAGTTGRFSLNEAMASTTSKS</sequence>
<reference evidence="1" key="1">
    <citation type="submission" date="2021-06" db="EMBL/GenBank/DDBJ databases">
        <authorList>
            <person name="Kallberg Y."/>
            <person name="Tangrot J."/>
            <person name="Rosling A."/>
        </authorList>
    </citation>
    <scope>NUCLEOTIDE SEQUENCE</scope>
    <source>
        <strain evidence="1">28 12/20/2015</strain>
    </source>
</reference>